<name>A0ABT7EZ24_9RHOB</name>
<dbReference type="Proteomes" id="UP001243757">
    <property type="component" value="Unassembled WGS sequence"/>
</dbReference>
<sequence length="79" mass="8616">MPEHHDIPRFARTLRDLPEADRPDHFASAVIEGGGTYAVPRTGRGFVVLQYLGLQSSGRNECEAIQAWIDAALPQEAAA</sequence>
<comment type="caution">
    <text evidence="1">The sequence shown here is derived from an EMBL/GenBank/DDBJ whole genome shotgun (WGS) entry which is preliminary data.</text>
</comment>
<evidence type="ECO:0000313" key="2">
    <source>
        <dbReference type="Proteomes" id="UP001243757"/>
    </source>
</evidence>
<gene>
    <name evidence="1" type="ORF">QO033_07930</name>
</gene>
<proteinExistence type="predicted"/>
<reference evidence="1 2" key="1">
    <citation type="submission" date="2023-05" db="EMBL/GenBank/DDBJ databases">
        <title>Pseudodonghicola sp. nov.</title>
        <authorList>
            <person name="Huang J."/>
        </authorList>
    </citation>
    <scope>NUCLEOTIDE SEQUENCE [LARGE SCALE GENOMIC DNA]</scope>
    <source>
        <strain evidence="1 2">IC7</strain>
    </source>
</reference>
<evidence type="ECO:0000313" key="1">
    <source>
        <dbReference type="EMBL" id="MDK3017603.1"/>
    </source>
</evidence>
<organism evidence="1 2">
    <name type="scientific">Pseudodonghicola flavimaris</name>
    <dbReference type="NCBI Taxonomy" id="3050036"/>
    <lineage>
        <taxon>Bacteria</taxon>
        <taxon>Pseudomonadati</taxon>
        <taxon>Pseudomonadota</taxon>
        <taxon>Alphaproteobacteria</taxon>
        <taxon>Rhodobacterales</taxon>
        <taxon>Paracoccaceae</taxon>
        <taxon>Pseudodonghicola</taxon>
    </lineage>
</organism>
<dbReference type="EMBL" id="JASNJD010000004">
    <property type="protein sequence ID" value="MDK3017603.1"/>
    <property type="molecule type" value="Genomic_DNA"/>
</dbReference>
<keyword evidence="2" id="KW-1185">Reference proteome</keyword>
<dbReference type="RefSeq" id="WP_284480415.1">
    <property type="nucleotide sequence ID" value="NZ_JASNJD010000004.1"/>
</dbReference>
<protein>
    <submittedName>
        <fullName evidence="1">Uncharacterized protein</fullName>
    </submittedName>
</protein>
<accession>A0ABT7EZ24</accession>